<dbReference type="Gene3D" id="3.10.560.10">
    <property type="entry name" value="Outer membrane lipoprotein wza domain like"/>
    <property type="match status" value="2"/>
</dbReference>
<organism evidence="4 5">
    <name type="scientific">Sinimarinibacterium thermocellulolyticum</name>
    <dbReference type="NCBI Taxonomy" id="3170016"/>
    <lineage>
        <taxon>Bacteria</taxon>
        <taxon>Pseudomonadati</taxon>
        <taxon>Pseudomonadota</taxon>
        <taxon>Gammaproteobacteria</taxon>
        <taxon>Nevskiales</taxon>
        <taxon>Nevskiaceae</taxon>
        <taxon>Sinimarinibacterium</taxon>
    </lineage>
</organism>
<evidence type="ECO:0000313" key="4">
    <source>
        <dbReference type="EMBL" id="MES0872497.1"/>
    </source>
</evidence>
<accession>A0ABV2A5G0</accession>
<keyword evidence="1" id="KW-0812">Transmembrane</keyword>
<keyword evidence="1" id="KW-1133">Transmembrane helix</keyword>
<keyword evidence="5" id="KW-1185">Reference proteome</keyword>
<dbReference type="InterPro" id="IPR054765">
    <property type="entry name" value="SLBB_dom"/>
</dbReference>
<evidence type="ECO:0000313" key="5">
    <source>
        <dbReference type="Proteomes" id="UP001465331"/>
    </source>
</evidence>
<evidence type="ECO:0000259" key="2">
    <source>
        <dbReference type="Pfam" id="PF06251"/>
    </source>
</evidence>
<dbReference type="InterPro" id="IPR010425">
    <property type="entry name" value="Caps_synth_GfcC-like_C"/>
</dbReference>
<dbReference type="RefSeq" id="WP_352886408.1">
    <property type="nucleotide sequence ID" value="NZ_JBEPIJ010000001.1"/>
</dbReference>
<reference evidence="4 5" key="1">
    <citation type="submission" date="2024-06" db="EMBL/GenBank/DDBJ databases">
        <authorList>
            <person name="Li Z."/>
            <person name="Jiang Y."/>
        </authorList>
    </citation>
    <scope>NUCLEOTIDE SEQUENCE [LARGE SCALE GENOMIC DNA]</scope>
    <source>
        <strain evidence="4 5">HSW-8</strain>
    </source>
</reference>
<evidence type="ECO:0000256" key="1">
    <source>
        <dbReference type="SAM" id="Phobius"/>
    </source>
</evidence>
<evidence type="ECO:0000259" key="3">
    <source>
        <dbReference type="Pfam" id="PF22461"/>
    </source>
</evidence>
<dbReference type="EMBL" id="JBEPIJ010000001">
    <property type="protein sequence ID" value="MES0872497.1"/>
    <property type="molecule type" value="Genomic_DNA"/>
</dbReference>
<comment type="caution">
    <text evidence="4">The sequence shown here is derived from an EMBL/GenBank/DDBJ whole genome shotgun (WGS) entry which is preliminary data.</text>
</comment>
<proteinExistence type="predicted"/>
<dbReference type="Pfam" id="PF22461">
    <property type="entry name" value="SLBB_2"/>
    <property type="match status" value="1"/>
</dbReference>
<protein>
    <submittedName>
        <fullName evidence="4">SLBB domain-containing protein</fullName>
    </submittedName>
</protein>
<sequence length="281" mass="29432">MPRTVHAAGVTALRNVQIRLAPRSDTETSIMVWKRGIFALVTLIGGLGAAGSAANVYVPQPPSGGIVEIHGAVNTPGSVLLRTTELDLAEALRAAGGLAPDAYLLGAVLLREARSAIGAAAPRDRACVGAAEQQALQILHTAVSSVKSRELAQAVYDGGRVRVPIRLSAPDLQTGTLGGVRLVAGDVLIIPPRPAYIHVGGRVARQGPVLYEPGALAENYYQAAGGSRRGWFAEDLLVLPNGEVQVLKLRFWNYQPTAIPPGSLLLFGVADPACPPVAMRR</sequence>
<keyword evidence="1" id="KW-0472">Membrane</keyword>
<gene>
    <name evidence="4" type="ORF">ABSH63_00495</name>
</gene>
<feature type="domain" description="Capsule biosynthesis GfcC-like C-terminal" evidence="2">
    <location>
        <begin position="207"/>
        <end position="272"/>
    </location>
</feature>
<feature type="transmembrane region" description="Helical" evidence="1">
    <location>
        <begin position="37"/>
        <end position="58"/>
    </location>
</feature>
<feature type="domain" description="SLBB" evidence="3">
    <location>
        <begin position="67"/>
        <end position="189"/>
    </location>
</feature>
<name>A0ABV2A5G0_9GAMM</name>
<dbReference type="Pfam" id="PF06251">
    <property type="entry name" value="Caps_syn_GfcC_C"/>
    <property type="match status" value="1"/>
</dbReference>
<dbReference type="Proteomes" id="UP001465331">
    <property type="component" value="Unassembled WGS sequence"/>
</dbReference>